<dbReference type="EMBL" id="JAHCMY010000003">
    <property type="protein sequence ID" value="MBS9524075.1"/>
    <property type="molecule type" value="Genomic_DNA"/>
</dbReference>
<dbReference type="Proteomes" id="UP001319104">
    <property type="component" value="Unassembled WGS sequence"/>
</dbReference>
<dbReference type="PROSITE" id="PS51257">
    <property type="entry name" value="PROKAR_LIPOPROTEIN"/>
    <property type="match status" value="1"/>
</dbReference>
<gene>
    <name evidence="1" type="ORF">KI659_08620</name>
</gene>
<dbReference type="RefSeq" id="WP_213944926.1">
    <property type="nucleotide sequence ID" value="NZ_JAHCMY010000003.1"/>
</dbReference>
<accession>A0AAP2G420</accession>
<evidence type="ECO:0008006" key="3">
    <source>
        <dbReference type="Google" id="ProtNLM"/>
    </source>
</evidence>
<sequence>MKVKNYLGILFLATAAIGCVSPPENFPSAPEISFSRVEFVPIQGAPDSLIVSVDFKDAEGDLGLGPRDFNPPFQPFDYVLTETGSRISYSNRPPDAPSYNPRDWRILDPVLDNVTVRDTLWIRPNPDHNNIFVRFFIKRGGDYQEFVWEGPPYYTTFNGRFPRILTDDRERAIEGNISYGMLSSGWQAIFRNDTIRLDVQIQDRQLNRSNTVSTPDFTLNQVTRR</sequence>
<protein>
    <recommendedName>
        <fullName evidence="3">Lipoprotein</fullName>
    </recommendedName>
</protein>
<dbReference type="AlphaFoldDB" id="A0AAP2G420"/>
<comment type="caution">
    <text evidence="1">The sequence shown here is derived from an EMBL/GenBank/DDBJ whole genome shotgun (WGS) entry which is preliminary data.</text>
</comment>
<keyword evidence="2" id="KW-1185">Reference proteome</keyword>
<evidence type="ECO:0000313" key="2">
    <source>
        <dbReference type="Proteomes" id="UP001319104"/>
    </source>
</evidence>
<proteinExistence type="predicted"/>
<reference evidence="1 2" key="1">
    <citation type="submission" date="2021-05" db="EMBL/GenBank/DDBJ databases">
        <authorList>
            <person name="Zhang Z.D."/>
            <person name="Osman G."/>
        </authorList>
    </citation>
    <scope>NUCLEOTIDE SEQUENCE [LARGE SCALE GENOMIC DNA]</scope>
    <source>
        <strain evidence="1 2">KCTC 32217</strain>
    </source>
</reference>
<organism evidence="1 2">
    <name type="scientific">Litoribacter ruber</name>
    <dbReference type="NCBI Taxonomy" id="702568"/>
    <lineage>
        <taxon>Bacteria</taxon>
        <taxon>Pseudomonadati</taxon>
        <taxon>Bacteroidota</taxon>
        <taxon>Cytophagia</taxon>
        <taxon>Cytophagales</taxon>
        <taxon>Cyclobacteriaceae</taxon>
        <taxon>Litoribacter</taxon>
    </lineage>
</organism>
<evidence type="ECO:0000313" key="1">
    <source>
        <dbReference type="EMBL" id="MBS9524075.1"/>
    </source>
</evidence>
<name>A0AAP2G420_9BACT</name>